<name>B3QVU3_CHLT3</name>
<accession>B3QVU3</accession>
<evidence type="ECO:0000313" key="1">
    <source>
        <dbReference type="EMBL" id="ACF13150.1"/>
    </source>
</evidence>
<dbReference type="Proteomes" id="UP000001208">
    <property type="component" value="Chromosome"/>
</dbReference>
<dbReference type="EMBL" id="CP001100">
    <property type="protein sequence ID" value="ACF13150.1"/>
    <property type="molecule type" value="Genomic_DNA"/>
</dbReference>
<gene>
    <name evidence="1" type="ordered locus">Ctha_0681</name>
</gene>
<dbReference type="AlphaFoldDB" id="B3QVU3"/>
<dbReference type="STRING" id="517418.Ctha_0681"/>
<protein>
    <submittedName>
        <fullName evidence="1">Uncharacterized protein</fullName>
    </submittedName>
</protein>
<dbReference type="KEGG" id="cts:Ctha_0681"/>
<reference evidence="1 2" key="1">
    <citation type="submission" date="2008-06" db="EMBL/GenBank/DDBJ databases">
        <title>Complete sequence of Chloroherpeton thalassium ATCC 35110.</title>
        <authorList>
            <consortium name="US DOE Joint Genome Institute"/>
            <person name="Lucas S."/>
            <person name="Copeland A."/>
            <person name="Lapidus A."/>
            <person name="Glavina del Rio T."/>
            <person name="Dalin E."/>
            <person name="Tice H."/>
            <person name="Bruce D."/>
            <person name="Goodwin L."/>
            <person name="Pitluck S."/>
            <person name="Schmutz J."/>
            <person name="Larimer F."/>
            <person name="Land M."/>
            <person name="Hauser L."/>
            <person name="Kyrpides N."/>
            <person name="Mikhailova N."/>
            <person name="Liu Z."/>
            <person name="Li T."/>
            <person name="Zhao F."/>
            <person name="Overmann J."/>
            <person name="Bryant D.A."/>
            <person name="Richardson P."/>
        </authorList>
    </citation>
    <scope>NUCLEOTIDE SEQUENCE [LARGE SCALE GENOMIC DNA]</scope>
    <source>
        <strain evidence="2">ATCC 35110 / GB-78</strain>
    </source>
</reference>
<sequence length="93" mass="10716">MILSKTYHGFIKCLSSASTFVMLKIEKMVIEFLIGIFNMNLFERLLLLLKTNEIIIVIFERSLGYQMVPSTIKPMSLKSVPATDFQKVKKWGL</sequence>
<keyword evidence="2" id="KW-1185">Reference proteome</keyword>
<organism evidence="1 2">
    <name type="scientific">Chloroherpeton thalassium (strain ATCC 35110 / GB-78)</name>
    <dbReference type="NCBI Taxonomy" id="517418"/>
    <lineage>
        <taxon>Bacteria</taxon>
        <taxon>Pseudomonadati</taxon>
        <taxon>Chlorobiota</taxon>
        <taxon>Chlorobiia</taxon>
        <taxon>Chlorobiales</taxon>
        <taxon>Chloroherpetonaceae</taxon>
        <taxon>Chloroherpeton</taxon>
    </lineage>
</organism>
<dbReference type="HOGENOM" id="CLU_2394442_0_0_10"/>
<proteinExistence type="predicted"/>
<evidence type="ECO:0000313" key="2">
    <source>
        <dbReference type="Proteomes" id="UP000001208"/>
    </source>
</evidence>